<feature type="transmembrane region" description="Helical" evidence="5">
    <location>
        <begin position="12"/>
        <end position="33"/>
    </location>
</feature>
<keyword evidence="3 5" id="KW-1133">Transmembrane helix</keyword>
<dbReference type="InterPro" id="IPR018499">
    <property type="entry name" value="Tetraspanin/Peripherin"/>
</dbReference>
<evidence type="ECO:0000313" key="6">
    <source>
        <dbReference type="EMBL" id="MQL86854.1"/>
    </source>
</evidence>
<accession>A0A843UZ41</accession>
<evidence type="ECO:0000256" key="4">
    <source>
        <dbReference type="ARBA" id="ARBA00023136"/>
    </source>
</evidence>
<evidence type="ECO:0008006" key="8">
    <source>
        <dbReference type="Google" id="ProtNLM"/>
    </source>
</evidence>
<name>A0A843UZ41_COLES</name>
<dbReference type="EMBL" id="NMUH01000932">
    <property type="protein sequence ID" value="MQL86854.1"/>
    <property type="molecule type" value="Genomic_DNA"/>
</dbReference>
<evidence type="ECO:0000256" key="3">
    <source>
        <dbReference type="ARBA" id="ARBA00022989"/>
    </source>
</evidence>
<evidence type="ECO:0000313" key="7">
    <source>
        <dbReference type="Proteomes" id="UP000652761"/>
    </source>
</evidence>
<dbReference type="PANTHER" id="PTHR19282">
    <property type="entry name" value="TETRASPANIN"/>
    <property type="match status" value="1"/>
</dbReference>
<reference evidence="6" key="1">
    <citation type="submission" date="2017-07" db="EMBL/GenBank/DDBJ databases">
        <title>Taro Niue Genome Assembly and Annotation.</title>
        <authorList>
            <person name="Atibalentja N."/>
            <person name="Keating K."/>
            <person name="Fields C.J."/>
        </authorList>
    </citation>
    <scope>NUCLEOTIDE SEQUENCE</scope>
    <source>
        <strain evidence="6">Niue_2</strain>
        <tissue evidence="6">Leaf</tissue>
    </source>
</reference>
<organism evidence="6 7">
    <name type="scientific">Colocasia esculenta</name>
    <name type="common">Wild taro</name>
    <name type="synonym">Arum esculentum</name>
    <dbReference type="NCBI Taxonomy" id="4460"/>
    <lineage>
        <taxon>Eukaryota</taxon>
        <taxon>Viridiplantae</taxon>
        <taxon>Streptophyta</taxon>
        <taxon>Embryophyta</taxon>
        <taxon>Tracheophyta</taxon>
        <taxon>Spermatophyta</taxon>
        <taxon>Magnoliopsida</taxon>
        <taxon>Liliopsida</taxon>
        <taxon>Araceae</taxon>
        <taxon>Aroideae</taxon>
        <taxon>Colocasieae</taxon>
        <taxon>Colocasia</taxon>
    </lineage>
</organism>
<dbReference type="PANTHER" id="PTHR19282:SF522">
    <property type="entry name" value="TETRASPANIN"/>
    <property type="match status" value="1"/>
</dbReference>
<gene>
    <name evidence="6" type="ORF">Taro_019389</name>
</gene>
<dbReference type="OrthoDB" id="432835at2759"/>
<protein>
    <recommendedName>
        <fullName evidence="8">Tetraspanin-19</fullName>
    </recommendedName>
</protein>
<evidence type="ECO:0000256" key="5">
    <source>
        <dbReference type="SAM" id="Phobius"/>
    </source>
</evidence>
<keyword evidence="2 5" id="KW-0812">Transmembrane</keyword>
<dbReference type="Proteomes" id="UP000652761">
    <property type="component" value="Unassembled WGS sequence"/>
</dbReference>
<sequence length="185" mass="20793">MACRGCLECLLKLLNFLLTVSGLAMVGYGIYLFVEWKRTVSGTSNDDLISPMIHSPEILALGRPMLMLVTLSESILDKLPRAWFIYLFIGVGAILFFISCVGCIGATTRNGCCLSFYSFLLILLILAQLGCAAFIFFDHDWKDLIPADKTGDFDMVYDFLKENWKIIKWVALGIVISERNRKTIT</sequence>
<keyword evidence="4 5" id="KW-0472">Membrane</keyword>
<feature type="transmembrane region" description="Helical" evidence="5">
    <location>
        <begin position="83"/>
        <end position="108"/>
    </location>
</feature>
<comment type="caution">
    <text evidence="6">The sequence shown here is derived from an EMBL/GenBank/DDBJ whole genome shotgun (WGS) entry which is preliminary data.</text>
</comment>
<proteinExistence type="predicted"/>
<dbReference type="Pfam" id="PF00335">
    <property type="entry name" value="Tetraspanin"/>
    <property type="match status" value="1"/>
</dbReference>
<dbReference type="AlphaFoldDB" id="A0A843UZ41"/>
<keyword evidence="7" id="KW-1185">Reference proteome</keyword>
<feature type="transmembrane region" description="Helical" evidence="5">
    <location>
        <begin position="114"/>
        <end position="137"/>
    </location>
</feature>
<comment type="subcellular location">
    <subcellularLocation>
        <location evidence="1">Membrane</location>
        <topology evidence="1">Multi-pass membrane protein</topology>
    </subcellularLocation>
</comment>
<evidence type="ECO:0000256" key="2">
    <source>
        <dbReference type="ARBA" id="ARBA00022692"/>
    </source>
</evidence>
<evidence type="ECO:0000256" key="1">
    <source>
        <dbReference type="ARBA" id="ARBA00004141"/>
    </source>
</evidence>
<dbReference type="GO" id="GO:0016020">
    <property type="term" value="C:membrane"/>
    <property type="evidence" value="ECO:0007669"/>
    <property type="project" value="UniProtKB-SubCell"/>
</dbReference>